<feature type="region of interest" description="Disordered" evidence="1">
    <location>
        <begin position="1"/>
        <end position="35"/>
    </location>
</feature>
<reference evidence="2" key="1">
    <citation type="submission" date="2023-07" db="EMBL/GenBank/DDBJ databases">
        <authorList>
            <consortium name="AG Swart"/>
            <person name="Singh M."/>
            <person name="Singh A."/>
            <person name="Seah K."/>
            <person name="Emmerich C."/>
        </authorList>
    </citation>
    <scope>NUCLEOTIDE SEQUENCE</scope>
    <source>
        <strain evidence="2">DP1</strain>
    </source>
</reference>
<dbReference type="AlphaFoldDB" id="A0AAD1UMG0"/>
<dbReference type="EMBL" id="CAMPGE010012728">
    <property type="protein sequence ID" value="CAI2371489.1"/>
    <property type="molecule type" value="Genomic_DNA"/>
</dbReference>
<accession>A0AAD1UMG0</accession>
<protein>
    <submittedName>
        <fullName evidence="2">Uncharacterized protein</fullName>
    </submittedName>
</protein>
<comment type="caution">
    <text evidence="2">The sequence shown here is derived from an EMBL/GenBank/DDBJ whole genome shotgun (WGS) entry which is preliminary data.</text>
</comment>
<proteinExistence type="predicted"/>
<dbReference type="Proteomes" id="UP001295684">
    <property type="component" value="Unassembled WGS sequence"/>
</dbReference>
<organism evidence="2 3">
    <name type="scientific">Euplotes crassus</name>
    <dbReference type="NCBI Taxonomy" id="5936"/>
    <lineage>
        <taxon>Eukaryota</taxon>
        <taxon>Sar</taxon>
        <taxon>Alveolata</taxon>
        <taxon>Ciliophora</taxon>
        <taxon>Intramacronucleata</taxon>
        <taxon>Spirotrichea</taxon>
        <taxon>Hypotrichia</taxon>
        <taxon>Euplotida</taxon>
        <taxon>Euplotidae</taxon>
        <taxon>Moneuplotes</taxon>
    </lineage>
</organism>
<sequence>MKMNTKITVHKNEDLERQSSKGFKRGNNSSRYGAYSEVINNSDNESAMFQEPSNLSLKSSAENLTLELDMAQSYSQGQDQNQMYLQPGSVSQKKF</sequence>
<evidence type="ECO:0000313" key="2">
    <source>
        <dbReference type="EMBL" id="CAI2371489.1"/>
    </source>
</evidence>
<evidence type="ECO:0000256" key="1">
    <source>
        <dbReference type="SAM" id="MobiDB-lite"/>
    </source>
</evidence>
<gene>
    <name evidence="2" type="ORF">ECRASSUSDP1_LOCUS12812</name>
</gene>
<keyword evidence="3" id="KW-1185">Reference proteome</keyword>
<evidence type="ECO:0000313" key="3">
    <source>
        <dbReference type="Proteomes" id="UP001295684"/>
    </source>
</evidence>
<feature type="compositionally biased region" description="Basic and acidic residues" evidence="1">
    <location>
        <begin position="10"/>
        <end position="19"/>
    </location>
</feature>
<feature type="region of interest" description="Disordered" evidence="1">
    <location>
        <begin position="75"/>
        <end position="95"/>
    </location>
</feature>
<name>A0AAD1UMG0_EUPCR</name>